<dbReference type="RefSeq" id="WP_223925278.1">
    <property type="nucleotide sequence ID" value="NZ_BPND01000122.1"/>
</dbReference>
<dbReference type="Proteomes" id="UP000886934">
    <property type="component" value="Unassembled WGS sequence"/>
</dbReference>
<dbReference type="EMBL" id="BPNN01000120">
    <property type="protein sequence ID" value="GJA65737.1"/>
    <property type="molecule type" value="Genomic_DNA"/>
</dbReference>
<feature type="chain" id="PRO_5041256682" evidence="1">
    <location>
        <begin position="19"/>
        <end position="695"/>
    </location>
</feature>
<protein>
    <submittedName>
        <fullName evidence="2">Membrane protein</fullName>
    </submittedName>
</protein>
<evidence type="ECO:0000313" key="3">
    <source>
        <dbReference type="Proteomes" id="UP000886934"/>
    </source>
</evidence>
<feature type="signal peptide" evidence="1">
    <location>
        <begin position="1"/>
        <end position="18"/>
    </location>
</feature>
<accession>A0AA37FXC5</accession>
<proteinExistence type="predicted"/>
<name>A0AA37FXC5_AERCA</name>
<sequence length="695" mass="78409">MLTRIATLSLLASPFAFANTDSFSPLLPTQSDFGGVGLLQMPTARMAPEGEFSFNYMDDQEYRRWSISMQPFSWLEATLRYTDIRTRLYSNDENFSGDQTYKDKGLDVKARLWTESTWRPQVSVGLRDVMGTGLFDSEYIVASKRYKNLDFTLGMAWGNMGQSGNIKNPFCEVREGWCQRDDGFSGSGGKFEFGSLFHGPAALYGGIEYQTPWQPLRLKLEYEGNDYSHESAGAIVQSTPINVGIVYQPYDVFDMHLSYQRGNTLMWGLTWHTNFNDPSLSLPKVMDPPVPAYQTSQVDSLEQVDWSTLSSQLASNGGWQQASLYSDKETLTLEAEQTRYRDQAQSEQRATLLAVNALPSTVKELRIIEQKQGMPLQESRVDLDSVRRANSDLPLGQTQEIEVSRQPPAPVEGTLRHGAEPRSWDFKIVPKLSQSIGGAESFYMYQLGLNANTDWHMTEHDWVSSTVFVNLVNNYDKFNYTEPPPDGEALPRVRTWVREYVTSSNVLLNNLQLTHMDKFADGWYGQAYGGYLEMMYAGVGGEALYRPFNRNWAIGADLNLVRQRDWENTLQLADYQIATGHVTTYWQPAFLDKVTAQISVGRYLAGDYGATFNFAKTFDSGISAGFFATFTNVSAEEYGEGSFTKGLYITIPFDLMMFKSTIDSANISWVPLTRDGGQMLSRKYGLYDQTSVASF</sequence>
<comment type="caution">
    <text evidence="2">The sequence shown here is derived from an EMBL/GenBank/DDBJ whole genome shotgun (WGS) entry which is preliminary data.</text>
</comment>
<evidence type="ECO:0000256" key="1">
    <source>
        <dbReference type="SAM" id="SignalP"/>
    </source>
</evidence>
<evidence type="ECO:0000313" key="2">
    <source>
        <dbReference type="EMBL" id="GJA65737.1"/>
    </source>
</evidence>
<gene>
    <name evidence="2" type="ORF">KAM351_43480</name>
</gene>
<dbReference type="Pfam" id="PF06082">
    <property type="entry name" value="YjbH"/>
    <property type="match status" value="1"/>
</dbReference>
<dbReference type="InterPro" id="IPR010344">
    <property type="entry name" value="YbjH"/>
</dbReference>
<organism evidence="2 3">
    <name type="scientific">Aeromonas caviae</name>
    <name type="common">Aeromonas punctata</name>
    <dbReference type="NCBI Taxonomy" id="648"/>
    <lineage>
        <taxon>Bacteria</taxon>
        <taxon>Pseudomonadati</taxon>
        <taxon>Pseudomonadota</taxon>
        <taxon>Gammaproteobacteria</taxon>
        <taxon>Aeromonadales</taxon>
        <taxon>Aeromonadaceae</taxon>
        <taxon>Aeromonas</taxon>
    </lineage>
</organism>
<dbReference type="AlphaFoldDB" id="A0AA37FXC5"/>
<keyword evidence="1" id="KW-0732">Signal</keyword>
<reference evidence="2" key="1">
    <citation type="submission" date="2021-07" db="EMBL/GenBank/DDBJ databases">
        <title>Draft genome sequence of carbapenem-resistant Aeromonas spp. in Japan.</title>
        <authorList>
            <person name="Maehana S."/>
            <person name="Suzuki M."/>
            <person name="Kitasato H."/>
        </authorList>
    </citation>
    <scope>NUCLEOTIDE SEQUENCE</scope>
    <source>
        <strain evidence="2">KAM351</strain>
    </source>
</reference>